<protein>
    <submittedName>
        <fullName evidence="1">Uncharacterized protein</fullName>
    </submittedName>
</protein>
<evidence type="ECO:0000313" key="2">
    <source>
        <dbReference type="Proteomes" id="UP000054560"/>
    </source>
</evidence>
<organism evidence="1 2">
    <name type="scientific">Sphaeroforma arctica JP610</name>
    <dbReference type="NCBI Taxonomy" id="667725"/>
    <lineage>
        <taxon>Eukaryota</taxon>
        <taxon>Ichthyosporea</taxon>
        <taxon>Ichthyophonida</taxon>
        <taxon>Sphaeroforma</taxon>
    </lineage>
</organism>
<gene>
    <name evidence="1" type="ORF">SARC_08353</name>
</gene>
<dbReference type="RefSeq" id="XP_014153145.1">
    <property type="nucleotide sequence ID" value="XM_014297670.1"/>
</dbReference>
<reference evidence="1 2" key="1">
    <citation type="submission" date="2011-02" db="EMBL/GenBank/DDBJ databases">
        <title>The Genome Sequence of Sphaeroforma arctica JP610.</title>
        <authorList>
            <consortium name="The Broad Institute Genome Sequencing Platform"/>
            <person name="Russ C."/>
            <person name="Cuomo C."/>
            <person name="Young S.K."/>
            <person name="Zeng Q."/>
            <person name="Gargeya S."/>
            <person name="Alvarado L."/>
            <person name="Berlin A."/>
            <person name="Chapman S.B."/>
            <person name="Chen Z."/>
            <person name="Freedman E."/>
            <person name="Gellesch M."/>
            <person name="Goldberg J."/>
            <person name="Griggs A."/>
            <person name="Gujja S."/>
            <person name="Heilman E."/>
            <person name="Heiman D."/>
            <person name="Howarth C."/>
            <person name="Mehta T."/>
            <person name="Neiman D."/>
            <person name="Pearson M."/>
            <person name="Roberts A."/>
            <person name="Saif S."/>
            <person name="Shea T."/>
            <person name="Shenoy N."/>
            <person name="Sisk P."/>
            <person name="Stolte C."/>
            <person name="Sykes S."/>
            <person name="White J."/>
            <person name="Yandava C."/>
            <person name="Burger G."/>
            <person name="Gray M.W."/>
            <person name="Holland P.W.H."/>
            <person name="King N."/>
            <person name="Lang F.B.F."/>
            <person name="Roger A.J."/>
            <person name="Ruiz-Trillo I."/>
            <person name="Haas B."/>
            <person name="Nusbaum C."/>
            <person name="Birren B."/>
        </authorList>
    </citation>
    <scope>NUCLEOTIDE SEQUENCE [LARGE SCALE GENOMIC DNA]</scope>
    <source>
        <strain evidence="1 2">JP610</strain>
    </source>
</reference>
<sequence>MWKNLYKKRHAFQSVASKIAVKAIIYRLDFKLHPRQAHPEVPGYAVPSMSILEPAQRGYQQHARPNSLATASLTEPRPKSHDQVSTAYIQAGYKSDNVPRALDPGTRALSEQPAVECGIGRTKAQGTKDLRDRLTRDSYHALSLEELTQQLTKKKKALFFNDHSHQALTF</sequence>
<dbReference type="Proteomes" id="UP000054560">
    <property type="component" value="Unassembled WGS sequence"/>
</dbReference>
<dbReference type="EMBL" id="KQ242341">
    <property type="protein sequence ID" value="KNC79243.1"/>
    <property type="molecule type" value="Genomic_DNA"/>
</dbReference>
<accession>A0A0L0FTG7</accession>
<dbReference type="GeneID" id="25908857"/>
<name>A0A0L0FTG7_9EUKA</name>
<keyword evidence="2" id="KW-1185">Reference proteome</keyword>
<dbReference type="AlphaFoldDB" id="A0A0L0FTG7"/>
<evidence type="ECO:0000313" key="1">
    <source>
        <dbReference type="EMBL" id="KNC79243.1"/>
    </source>
</evidence>
<proteinExistence type="predicted"/>